<organism evidence="3 4">
    <name type="scientific">Streptomyces labedae</name>
    <dbReference type="NCBI Taxonomy" id="285569"/>
    <lineage>
        <taxon>Bacteria</taxon>
        <taxon>Bacillati</taxon>
        <taxon>Actinomycetota</taxon>
        <taxon>Actinomycetes</taxon>
        <taxon>Kitasatosporales</taxon>
        <taxon>Streptomycetaceae</taxon>
        <taxon>Streptomyces</taxon>
    </lineage>
</organism>
<dbReference type="EMBL" id="BAAAUW010000001">
    <property type="protein sequence ID" value="GAA3247125.1"/>
    <property type="molecule type" value="Genomic_DNA"/>
</dbReference>
<feature type="region of interest" description="Disordered" evidence="1">
    <location>
        <begin position="1"/>
        <end position="27"/>
    </location>
</feature>
<gene>
    <name evidence="3" type="ORF">GCM10010469_03500</name>
</gene>
<name>A0ABP6QP32_9ACTN</name>
<dbReference type="Pfam" id="PF19979">
    <property type="entry name" value="DUF6415"/>
    <property type="match status" value="1"/>
</dbReference>
<sequence>MRLSLDPRRDGGQLVGERGRQAPVTAAPAPERDHVVAASETVTLVLGEDSPLPESAADVEDLVRLLRGHIAQLGARTAPHVPALLRAQRLCSDSIPEGYVSSRVHLVRLAKATQELTAYVERGGLGPNSKEGGRRWPRPTLKVLRGTVFALALACLIFAASVPRT</sequence>
<feature type="compositionally biased region" description="Basic and acidic residues" evidence="1">
    <location>
        <begin position="1"/>
        <end position="11"/>
    </location>
</feature>
<evidence type="ECO:0000313" key="3">
    <source>
        <dbReference type="EMBL" id="GAA3247125.1"/>
    </source>
</evidence>
<dbReference type="Proteomes" id="UP001500728">
    <property type="component" value="Unassembled WGS sequence"/>
</dbReference>
<keyword evidence="2" id="KW-0812">Transmembrane</keyword>
<dbReference type="RefSeq" id="WP_346150726.1">
    <property type="nucleotide sequence ID" value="NZ_BAAAUW010000001.1"/>
</dbReference>
<evidence type="ECO:0000313" key="4">
    <source>
        <dbReference type="Proteomes" id="UP001500728"/>
    </source>
</evidence>
<reference evidence="4" key="1">
    <citation type="journal article" date="2019" name="Int. J. Syst. Evol. Microbiol.">
        <title>The Global Catalogue of Microorganisms (GCM) 10K type strain sequencing project: providing services to taxonomists for standard genome sequencing and annotation.</title>
        <authorList>
            <consortium name="The Broad Institute Genomics Platform"/>
            <consortium name="The Broad Institute Genome Sequencing Center for Infectious Disease"/>
            <person name="Wu L."/>
            <person name="Ma J."/>
        </authorList>
    </citation>
    <scope>NUCLEOTIDE SEQUENCE [LARGE SCALE GENOMIC DNA]</scope>
    <source>
        <strain evidence="4">JCM 9381</strain>
    </source>
</reference>
<evidence type="ECO:0000256" key="1">
    <source>
        <dbReference type="SAM" id="MobiDB-lite"/>
    </source>
</evidence>
<keyword evidence="4" id="KW-1185">Reference proteome</keyword>
<keyword evidence="2" id="KW-0472">Membrane</keyword>
<proteinExistence type="predicted"/>
<comment type="caution">
    <text evidence="3">The sequence shown here is derived from an EMBL/GenBank/DDBJ whole genome shotgun (WGS) entry which is preliminary data.</text>
</comment>
<keyword evidence="2" id="KW-1133">Transmembrane helix</keyword>
<feature type="transmembrane region" description="Helical" evidence="2">
    <location>
        <begin position="143"/>
        <end position="162"/>
    </location>
</feature>
<dbReference type="InterPro" id="IPR046300">
    <property type="entry name" value="DUF6415"/>
</dbReference>
<evidence type="ECO:0000256" key="2">
    <source>
        <dbReference type="SAM" id="Phobius"/>
    </source>
</evidence>
<protein>
    <submittedName>
        <fullName evidence="3">DUF6415 family natural product biosynthesis protein</fullName>
    </submittedName>
</protein>
<accession>A0ABP6QP32</accession>